<accession>A0ABM5FF36</accession>
<evidence type="ECO:0000313" key="1">
    <source>
        <dbReference type="Proteomes" id="UP001652642"/>
    </source>
</evidence>
<gene>
    <name evidence="2" type="primary">LOC140703833</name>
</gene>
<dbReference type="InterPro" id="IPR036691">
    <property type="entry name" value="Endo/exonu/phosph_ase_sf"/>
</dbReference>
<dbReference type="Gene3D" id="3.60.10.10">
    <property type="entry name" value="Endonuclease/exonuclease/phosphatase"/>
    <property type="match status" value="1"/>
</dbReference>
<keyword evidence="1" id="KW-1185">Reference proteome</keyword>
<sequence length="346" mass="39699">MNKNGQRLLEFCCYYGLCVSNTFFNTKLQHRVSWRHPRSKHWHQLDLILTRRSSLASVTITRSYQSADCDTDHSLVCSRVKLRTKKLYHMKKEGRPRIDINKTHDQRKVKEFAQALEETLPGPANVNAPERWEHFKNTVYNTALSTFGKKTRKMADWFKAHSEELMPAIEDKRRALAAYKACPSEYNLQALRAARSQVQQAARRCSNDYWLQLCSQIQIAADTGNIKGMYDGIKQALGPLQKKSAPLKSTTGVIIQDRAQQMERWVQHYSELYSRKNVVTEEALNNIECLPVLEELDSEPTLAEINAALDSLTSGKAPGRDNIPVEVLKCGQYGLTKISERKWKQK</sequence>
<dbReference type="RefSeq" id="XP_072844010.1">
    <property type="nucleotide sequence ID" value="XM_072987909.1"/>
</dbReference>
<dbReference type="Proteomes" id="UP001652642">
    <property type="component" value="Chromosome 2"/>
</dbReference>
<name>A0ABM5FF36_9SAUR</name>
<evidence type="ECO:0000313" key="2">
    <source>
        <dbReference type="RefSeq" id="XP_072844010.1"/>
    </source>
</evidence>
<organism evidence="1 2">
    <name type="scientific">Pogona vitticeps</name>
    <name type="common">central bearded dragon</name>
    <dbReference type="NCBI Taxonomy" id="103695"/>
    <lineage>
        <taxon>Eukaryota</taxon>
        <taxon>Metazoa</taxon>
        <taxon>Chordata</taxon>
        <taxon>Craniata</taxon>
        <taxon>Vertebrata</taxon>
        <taxon>Euteleostomi</taxon>
        <taxon>Lepidosauria</taxon>
        <taxon>Squamata</taxon>
        <taxon>Bifurcata</taxon>
        <taxon>Unidentata</taxon>
        <taxon>Episquamata</taxon>
        <taxon>Toxicofera</taxon>
        <taxon>Iguania</taxon>
        <taxon>Acrodonta</taxon>
        <taxon>Agamidae</taxon>
        <taxon>Amphibolurinae</taxon>
        <taxon>Pogona</taxon>
    </lineage>
</organism>
<reference evidence="1" key="1">
    <citation type="submission" date="2025-05" db="UniProtKB">
        <authorList>
            <consortium name="RefSeq"/>
        </authorList>
    </citation>
    <scope>NUCLEOTIDE SEQUENCE [LARGE SCALE GENOMIC DNA]</scope>
</reference>
<proteinExistence type="predicted"/>
<protein>
    <submittedName>
        <fullName evidence="2">Uncharacterized protein</fullName>
    </submittedName>
</protein>
<dbReference type="GeneID" id="140703833"/>
<reference evidence="2" key="2">
    <citation type="submission" date="2025-08" db="UniProtKB">
        <authorList>
            <consortium name="RefSeq"/>
        </authorList>
    </citation>
    <scope>IDENTIFICATION</scope>
</reference>